<feature type="compositionally biased region" description="Basic and acidic residues" evidence="1">
    <location>
        <begin position="36"/>
        <end position="50"/>
    </location>
</feature>
<dbReference type="Pfam" id="PF23822">
    <property type="entry name" value="DUF7192"/>
    <property type="match status" value="1"/>
</dbReference>
<evidence type="ECO:0000259" key="2">
    <source>
        <dbReference type="Pfam" id="PF23822"/>
    </source>
</evidence>
<feature type="region of interest" description="Disordered" evidence="1">
    <location>
        <begin position="23"/>
        <end position="57"/>
    </location>
</feature>
<evidence type="ECO:0000313" key="3">
    <source>
        <dbReference type="EMBL" id="CAB4122600.1"/>
    </source>
</evidence>
<reference evidence="3" key="1">
    <citation type="submission" date="2020-04" db="EMBL/GenBank/DDBJ databases">
        <authorList>
            <person name="Chiriac C."/>
            <person name="Salcher M."/>
            <person name="Ghai R."/>
            <person name="Kavagutti S V."/>
        </authorList>
    </citation>
    <scope>NUCLEOTIDE SEQUENCE</scope>
</reference>
<name>A0A6J5KRB2_9CAUD</name>
<feature type="domain" description="DUF7192" evidence="2">
    <location>
        <begin position="86"/>
        <end position="275"/>
    </location>
</feature>
<sequence length="327" mass="36164">MSHQGRGRPVKWKRDPITNKYLRDANGDYIPFDAPDEPKGEYEPKGEEAPKPYQGENDIPASYTHTRYASVWDYVEAAQTGPVLFSGNQSHVDGKMAQKESEWYGFSASKGMRDIVGIVKDGWSDGASRLFDAASKVSKPVMESLSRKRVWADQGESINLDRLYSGDLDTMWQGWRRKRQPKQGRVVKLGCNVAATGSTSTETMFWTGAAIVVLADVLTKAGYSVEVALYNTATQGDSKPLAEVVVKQPDQHLSITSLASTICMPGFFRSVGITWLCRQYTEQTNAGHGICDFKFRDPSCTAFVAIGEVKDAAGAIQWVNKRVEELA</sequence>
<organism evidence="3">
    <name type="scientific">uncultured Caudovirales phage</name>
    <dbReference type="NCBI Taxonomy" id="2100421"/>
    <lineage>
        <taxon>Viruses</taxon>
        <taxon>Duplodnaviria</taxon>
        <taxon>Heunggongvirae</taxon>
        <taxon>Uroviricota</taxon>
        <taxon>Caudoviricetes</taxon>
        <taxon>Peduoviridae</taxon>
        <taxon>Maltschvirus</taxon>
        <taxon>Maltschvirus maltsch</taxon>
    </lineage>
</organism>
<evidence type="ECO:0000256" key="1">
    <source>
        <dbReference type="SAM" id="MobiDB-lite"/>
    </source>
</evidence>
<dbReference type="EMBL" id="LR796165">
    <property type="protein sequence ID" value="CAB4122600.1"/>
    <property type="molecule type" value="Genomic_DNA"/>
</dbReference>
<accession>A0A6J5KRB2</accession>
<dbReference type="InterPro" id="IPR055616">
    <property type="entry name" value="DUF7192"/>
</dbReference>
<protein>
    <recommendedName>
        <fullName evidence="2">DUF7192 domain-containing protein</fullName>
    </recommendedName>
</protein>
<gene>
    <name evidence="3" type="ORF">UFOVP28_19</name>
</gene>
<proteinExistence type="predicted"/>